<evidence type="ECO:0000256" key="5">
    <source>
        <dbReference type="ARBA" id="ARBA00022691"/>
    </source>
</evidence>
<feature type="domain" description="Tetrapyrrole methylase" evidence="6">
    <location>
        <begin position="16"/>
        <end position="200"/>
    </location>
</feature>
<reference evidence="7 8" key="1">
    <citation type="submission" date="2017-05" db="EMBL/GenBank/DDBJ databases">
        <title>Complete genome sequence of Streptomyces sp. SCSIO 03032 revealed the diverse biosynthetic pathways for its bioactive secondary metabolites.</title>
        <authorList>
            <person name="Ma L."/>
            <person name="Zhu Y."/>
            <person name="Zhang W."/>
            <person name="Zhang G."/>
            <person name="Tian X."/>
            <person name="Zhang S."/>
            <person name="Zhang C."/>
        </authorList>
    </citation>
    <scope>NUCLEOTIDE SEQUENCE [LARGE SCALE GENOMIC DNA]</scope>
    <source>
        <strain evidence="7 8">SCSIO 03032</strain>
    </source>
</reference>
<dbReference type="Proteomes" id="UP000194218">
    <property type="component" value="Chromosome"/>
</dbReference>
<proteinExistence type="predicted"/>
<dbReference type="OrthoDB" id="9787825at2"/>
<dbReference type="KEGG" id="smao:CAG99_21385"/>
<dbReference type="AlphaFoldDB" id="A0A1W7D270"/>
<dbReference type="InterPro" id="IPR035996">
    <property type="entry name" value="4pyrrol_Methylase_sf"/>
</dbReference>
<dbReference type="SUPFAM" id="SSF53335">
    <property type="entry name" value="S-adenosyl-L-methionine-dependent methyltransferases"/>
    <property type="match status" value="1"/>
</dbReference>
<dbReference type="NCBIfam" id="TIGR02467">
    <property type="entry name" value="CbiE"/>
    <property type="match status" value="1"/>
</dbReference>
<organism evidence="7 8">
    <name type="scientific">Streptomyces marincola</name>
    <dbReference type="NCBI Taxonomy" id="2878388"/>
    <lineage>
        <taxon>Bacteria</taxon>
        <taxon>Bacillati</taxon>
        <taxon>Actinomycetota</taxon>
        <taxon>Actinomycetes</taxon>
        <taxon>Kitasatosporales</taxon>
        <taxon>Streptomycetaceae</taxon>
        <taxon>Streptomyces</taxon>
    </lineage>
</organism>
<dbReference type="InterPro" id="IPR012818">
    <property type="entry name" value="CbiE"/>
</dbReference>
<dbReference type="SUPFAM" id="SSF53790">
    <property type="entry name" value="Tetrapyrrole methylase"/>
    <property type="match status" value="1"/>
</dbReference>
<evidence type="ECO:0000256" key="1">
    <source>
        <dbReference type="ARBA" id="ARBA00004953"/>
    </source>
</evidence>
<keyword evidence="5" id="KW-0949">S-adenosyl-L-methionine</keyword>
<dbReference type="UniPathway" id="UPA00148"/>
<dbReference type="InterPro" id="IPR050714">
    <property type="entry name" value="Cobalamin_biosynth_MTase"/>
</dbReference>
<dbReference type="RefSeq" id="WP_086160885.1">
    <property type="nucleotide sequence ID" value="NZ_CP021121.1"/>
</dbReference>
<dbReference type="CDD" id="cd02440">
    <property type="entry name" value="AdoMet_MTases"/>
    <property type="match status" value="1"/>
</dbReference>
<keyword evidence="3" id="KW-0489">Methyltransferase</keyword>
<dbReference type="Gene3D" id="3.40.1010.10">
    <property type="entry name" value="Cobalt-precorrin-4 Transmethylase, Domain 1"/>
    <property type="match status" value="1"/>
</dbReference>
<evidence type="ECO:0000313" key="8">
    <source>
        <dbReference type="Proteomes" id="UP000194218"/>
    </source>
</evidence>
<dbReference type="PANTHER" id="PTHR43182">
    <property type="entry name" value="COBALT-PRECORRIN-6B C(15)-METHYLTRANSFERASE (DECARBOXYLATING)"/>
    <property type="match status" value="1"/>
</dbReference>
<dbReference type="Gene3D" id="3.40.50.150">
    <property type="entry name" value="Vaccinia Virus protein VP39"/>
    <property type="match status" value="1"/>
</dbReference>
<name>A0A1W7D270_9ACTN</name>
<dbReference type="PANTHER" id="PTHR43182:SF1">
    <property type="entry name" value="COBALT-PRECORRIN-7 C(5)-METHYLTRANSFERASE"/>
    <property type="match status" value="1"/>
</dbReference>
<evidence type="ECO:0000256" key="4">
    <source>
        <dbReference type="ARBA" id="ARBA00022679"/>
    </source>
</evidence>
<evidence type="ECO:0000313" key="7">
    <source>
        <dbReference type="EMBL" id="ARQ71047.1"/>
    </source>
</evidence>
<sequence>MTDARGVPADPEHRPRITVVGIGADGWNGLPPRLRAVVRDARVLVGGRRHLGLVPPVPGQRRETWPSPLREGLPALLDALGAGPVVALASGDPLVSGVGSTLVDLLGADAVSIEPAVSSVALARARMGWPAESADVLTLVGRDPHLLLRALAPGHRLLVLSPDRNGPAAVAGLLAGAGYGESTMTLLGDLGADTESRGTATAADWLAAPPPDVPALHVLALDLRGPGVSWATGLPDDAYEHDGQLTRRDLRAAALARLAPAPGAHLWDVGAGAGSVGIEWLRTHPACRASAVEARPERAARVGRNARRLGVPSLTVVEGTAPEALAGLPAPDAIFVGGGASRAGVLDACLAALRPGGRLVVHGVTLETERALADAYLAHGGELSRLTAESAAPLGAFTGWTPARTVTQWAWTRRR</sequence>
<dbReference type="Pfam" id="PF00590">
    <property type="entry name" value="TP_methylase"/>
    <property type="match status" value="1"/>
</dbReference>
<dbReference type="InterPro" id="IPR014008">
    <property type="entry name" value="Cbl_synth_MTase_CbiT"/>
</dbReference>
<dbReference type="InterPro" id="IPR000878">
    <property type="entry name" value="4pyrrol_Mease"/>
</dbReference>
<dbReference type="GO" id="GO:0008276">
    <property type="term" value="F:protein methyltransferase activity"/>
    <property type="evidence" value="ECO:0007669"/>
    <property type="project" value="InterPro"/>
</dbReference>
<dbReference type="GO" id="GO:0009236">
    <property type="term" value="P:cobalamin biosynthetic process"/>
    <property type="evidence" value="ECO:0007669"/>
    <property type="project" value="UniProtKB-UniPathway"/>
</dbReference>
<evidence type="ECO:0000256" key="2">
    <source>
        <dbReference type="ARBA" id="ARBA00022573"/>
    </source>
</evidence>
<dbReference type="NCBIfam" id="TIGR02469">
    <property type="entry name" value="CbiT"/>
    <property type="match status" value="1"/>
</dbReference>
<dbReference type="InterPro" id="IPR029063">
    <property type="entry name" value="SAM-dependent_MTases_sf"/>
</dbReference>
<accession>A0A1W7D270</accession>
<keyword evidence="8" id="KW-1185">Reference proteome</keyword>
<dbReference type="PIRSF" id="PIRSF036428">
    <property type="entry name" value="CobL"/>
    <property type="match status" value="1"/>
</dbReference>
<dbReference type="CDD" id="cd11644">
    <property type="entry name" value="Precorrin-6Y-MT"/>
    <property type="match status" value="1"/>
</dbReference>
<dbReference type="InterPro" id="IPR014777">
    <property type="entry name" value="4pyrrole_Mease_sub1"/>
</dbReference>
<dbReference type="GO" id="GO:0032259">
    <property type="term" value="P:methylation"/>
    <property type="evidence" value="ECO:0007669"/>
    <property type="project" value="UniProtKB-KW"/>
</dbReference>
<keyword evidence="2" id="KW-0169">Cobalamin biosynthesis</keyword>
<dbReference type="InterPro" id="IPR006365">
    <property type="entry name" value="Cbl_synth_CobL"/>
</dbReference>
<dbReference type="EMBL" id="CP021121">
    <property type="protein sequence ID" value="ARQ71047.1"/>
    <property type="molecule type" value="Genomic_DNA"/>
</dbReference>
<gene>
    <name evidence="7" type="ORF">CAG99_21385</name>
</gene>
<comment type="pathway">
    <text evidence="1">Cofactor biosynthesis; adenosylcobalamin biosynthesis.</text>
</comment>
<evidence type="ECO:0000259" key="6">
    <source>
        <dbReference type="Pfam" id="PF00590"/>
    </source>
</evidence>
<keyword evidence="4" id="KW-0808">Transferase</keyword>
<evidence type="ECO:0000256" key="3">
    <source>
        <dbReference type="ARBA" id="ARBA00022603"/>
    </source>
</evidence>
<protein>
    <submittedName>
        <fullName evidence="7">Cobalamin biosynthesis bifunctional protein CbiET</fullName>
    </submittedName>
</protein>